<dbReference type="PANTHER" id="PTHR38011:SF11">
    <property type="entry name" value="2,5-DIAMINO-6-RIBOSYLAMINO-4(3H)-PYRIMIDINONE 5'-PHOSPHATE REDUCTASE"/>
    <property type="match status" value="1"/>
</dbReference>
<dbReference type="Proteomes" id="UP000319771">
    <property type="component" value="Unassembled WGS sequence"/>
</dbReference>
<dbReference type="AlphaFoldDB" id="A0A538UC12"/>
<evidence type="ECO:0000313" key="3">
    <source>
        <dbReference type="Proteomes" id="UP000319771"/>
    </source>
</evidence>
<proteinExistence type="predicted"/>
<dbReference type="Pfam" id="PF01872">
    <property type="entry name" value="RibD_C"/>
    <property type="match status" value="1"/>
</dbReference>
<dbReference type="EMBL" id="VBPB01000069">
    <property type="protein sequence ID" value="TMQ73433.1"/>
    <property type="molecule type" value="Genomic_DNA"/>
</dbReference>
<dbReference type="InterPro" id="IPR050765">
    <property type="entry name" value="Riboflavin_Biosynth_HTPR"/>
</dbReference>
<dbReference type="Gene3D" id="3.40.430.10">
    <property type="entry name" value="Dihydrofolate Reductase, subunit A"/>
    <property type="match status" value="1"/>
</dbReference>
<comment type="caution">
    <text evidence="2">The sequence shown here is derived from an EMBL/GenBank/DDBJ whole genome shotgun (WGS) entry which is preliminary data.</text>
</comment>
<evidence type="ECO:0000313" key="2">
    <source>
        <dbReference type="EMBL" id="TMQ73433.1"/>
    </source>
</evidence>
<protein>
    <submittedName>
        <fullName evidence="2">Dihydrofolate reductase</fullName>
    </submittedName>
</protein>
<name>A0A538UC12_UNCEI</name>
<feature type="domain" description="Bacterial bifunctional deaminase-reductase C-terminal" evidence="1">
    <location>
        <begin position="8"/>
        <end position="180"/>
    </location>
</feature>
<sequence>MANPDSRVTIHMAASLDGFIARKDGRVDWLETADEFAGGDTMDPGSVETFLKTIDCYVMGSRTYETALGFEAKGLGWSYGDKPTFVLTHRALPRTRDTVEFTSGDLAQFVNGRLRPRFRTIWFVGGGVVTAQCLRLGLADEVRYSILPILIGDGIPFFETLDRDIALHLAEVKAYASGMVELRYEVRGRRGESRNAT</sequence>
<evidence type="ECO:0000259" key="1">
    <source>
        <dbReference type="Pfam" id="PF01872"/>
    </source>
</evidence>
<dbReference type="GO" id="GO:0009231">
    <property type="term" value="P:riboflavin biosynthetic process"/>
    <property type="evidence" value="ECO:0007669"/>
    <property type="project" value="InterPro"/>
</dbReference>
<accession>A0A538UC12</accession>
<dbReference type="InterPro" id="IPR002734">
    <property type="entry name" value="RibDG_C"/>
</dbReference>
<organism evidence="2 3">
    <name type="scientific">Eiseniibacteriota bacterium</name>
    <dbReference type="NCBI Taxonomy" id="2212470"/>
    <lineage>
        <taxon>Bacteria</taxon>
        <taxon>Candidatus Eiseniibacteriota</taxon>
    </lineage>
</organism>
<dbReference type="SUPFAM" id="SSF53597">
    <property type="entry name" value="Dihydrofolate reductase-like"/>
    <property type="match status" value="1"/>
</dbReference>
<dbReference type="GO" id="GO:0008703">
    <property type="term" value="F:5-amino-6-(5-phosphoribosylamino)uracil reductase activity"/>
    <property type="evidence" value="ECO:0007669"/>
    <property type="project" value="InterPro"/>
</dbReference>
<reference evidence="2 3" key="1">
    <citation type="journal article" date="2019" name="Nat. Microbiol.">
        <title>Mediterranean grassland soil C-N compound turnover is dependent on rainfall and depth, and is mediated by genomically divergent microorganisms.</title>
        <authorList>
            <person name="Diamond S."/>
            <person name="Andeer P.F."/>
            <person name="Li Z."/>
            <person name="Crits-Christoph A."/>
            <person name="Burstein D."/>
            <person name="Anantharaman K."/>
            <person name="Lane K.R."/>
            <person name="Thomas B.C."/>
            <person name="Pan C."/>
            <person name="Northen T.R."/>
            <person name="Banfield J.F."/>
        </authorList>
    </citation>
    <scope>NUCLEOTIDE SEQUENCE [LARGE SCALE GENOMIC DNA]</scope>
    <source>
        <strain evidence="2">WS_11</strain>
    </source>
</reference>
<gene>
    <name evidence="2" type="ORF">E6K81_04775</name>
</gene>
<dbReference type="PANTHER" id="PTHR38011">
    <property type="entry name" value="DIHYDROFOLATE REDUCTASE FAMILY PROTEIN (AFU_ORTHOLOGUE AFUA_8G06820)"/>
    <property type="match status" value="1"/>
</dbReference>
<dbReference type="InterPro" id="IPR024072">
    <property type="entry name" value="DHFR-like_dom_sf"/>
</dbReference>